<dbReference type="PANTHER" id="PTHR13723:SF278">
    <property type="entry name" value="ADAM METALLOPEPTIDASE WITH THROMBOSPONDIN TYPE 1 MOTIF A, ISOFORM B"/>
    <property type="match status" value="1"/>
</dbReference>
<dbReference type="GO" id="GO:0031012">
    <property type="term" value="C:extracellular matrix"/>
    <property type="evidence" value="ECO:0007669"/>
    <property type="project" value="TreeGrafter"/>
</dbReference>
<dbReference type="FunFam" id="2.20.100.10:FF:000005">
    <property type="entry name" value="ADAM metallopeptidase with thrombospondin type 1 motif 9"/>
    <property type="match status" value="1"/>
</dbReference>
<dbReference type="GO" id="GO:0005576">
    <property type="term" value="C:extracellular region"/>
    <property type="evidence" value="ECO:0007669"/>
    <property type="project" value="UniProtKB-SubCell"/>
</dbReference>
<evidence type="ECO:0000313" key="6">
    <source>
        <dbReference type="Proteomes" id="UP000230750"/>
    </source>
</evidence>
<dbReference type="EMBL" id="MRZV01000620">
    <property type="protein sequence ID" value="PIK46784.1"/>
    <property type="molecule type" value="Genomic_DNA"/>
</dbReference>
<protein>
    <submittedName>
        <fullName evidence="5">Thrombospondin</fullName>
    </submittedName>
</protein>
<gene>
    <name evidence="5" type="ORF">BSL78_16335</name>
</gene>
<dbReference type="STRING" id="307972.A0A2G8KFJ8"/>
<dbReference type="GO" id="GO:0004222">
    <property type="term" value="F:metalloendopeptidase activity"/>
    <property type="evidence" value="ECO:0007669"/>
    <property type="project" value="TreeGrafter"/>
</dbReference>
<comment type="subcellular location">
    <subcellularLocation>
        <location evidence="1">Secreted</location>
    </subcellularLocation>
</comment>
<dbReference type="Gene3D" id="2.20.100.10">
    <property type="entry name" value="Thrombospondin type-1 (TSP1) repeat"/>
    <property type="match status" value="4"/>
</dbReference>
<dbReference type="PANTHER" id="PTHR13723">
    <property type="entry name" value="ADAMTS A DISINTEGRIN AND METALLOPROTEASE WITH THROMBOSPONDIN MOTIFS PROTEASE"/>
    <property type="match status" value="1"/>
</dbReference>
<evidence type="ECO:0000256" key="2">
    <source>
        <dbReference type="ARBA" id="ARBA00022525"/>
    </source>
</evidence>
<keyword evidence="4" id="KW-0677">Repeat</keyword>
<dbReference type="Proteomes" id="UP000230750">
    <property type="component" value="Unassembled WGS sequence"/>
</dbReference>
<evidence type="ECO:0000256" key="3">
    <source>
        <dbReference type="ARBA" id="ARBA00022729"/>
    </source>
</evidence>
<reference evidence="5 6" key="1">
    <citation type="journal article" date="2017" name="PLoS Biol.">
        <title>The sea cucumber genome provides insights into morphological evolution and visceral regeneration.</title>
        <authorList>
            <person name="Zhang X."/>
            <person name="Sun L."/>
            <person name="Yuan J."/>
            <person name="Sun Y."/>
            <person name="Gao Y."/>
            <person name="Zhang L."/>
            <person name="Li S."/>
            <person name="Dai H."/>
            <person name="Hamel J.F."/>
            <person name="Liu C."/>
            <person name="Yu Y."/>
            <person name="Liu S."/>
            <person name="Lin W."/>
            <person name="Guo K."/>
            <person name="Jin S."/>
            <person name="Xu P."/>
            <person name="Storey K.B."/>
            <person name="Huan P."/>
            <person name="Zhang T."/>
            <person name="Zhou Y."/>
            <person name="Zhang J."/>
            <person name="Lin C."/>
            <person name="Li X."/>
            <person name="Xing L."/>
            <person name="Huo D."/>
            <person name="Sun M."/>
            <person name="Wang L."/>
            <person name="Mercier A."/>
            <person name="Li F."/>
            <person name="Yang H."/>
            <person name="Xiang J."/>
        </authorList>
    </citation>
    <scope>NUCLEOTIDE SEQUENCE [LARGE SCALE GENOMIC DNA]</scope>
    <source>
        <strain evidence="5">Shaxun</strain>
        <tissue evidence="5">Muscle</tissue>
    </source>
</reference>
<dbReference type="InterPro" id="IPR036383">
    <property type="entry name" value="TSP1_rpt_sf"/>
</dbReference>
<dbReference type="OrthoDB" id="10035764at2759"/>
<evidence type="ECO:0000256" key="1">
    <source>
        <dbReference type="ARBA" id="ARBA00004613"/>
    </source>
</evidence>
<dbReference type="PROSITE" id="PS50092">
    <property type="entry name" value="TSP1"/>
    <property type="match status" value="3"/>
</dbReference>
<keyword evidence="6" id="KW-1185">Reference proteome</keyword>
<sequence>MLVTCGTGTQTRTVECRNNNGMVQDSNCNDPKPATTANLMEKNCPDWSIDDTFGECDAMWCWSGNSNRNLSSDGSVVVDSMCDPSTKPDTDRSCDVGSCNWFTDEYGACSCDVTCGAGVETRTVTCRMDGSVVVDSMCDPSTKPTTDRSCDVGSCNWFTDEYGACSVTCGTGTQTRTVECRNNNAMVQDSNCNDPKPATTANCNGANCPDWSIDDTFGECDATCGAGVETRTVTCRLGGSVVVDSMCDPSTKPDTDRSCDVGSCNWFTDEYGACSVTCGTGTQTRTVECRNGNGMVQDSNCNDPKPATTANCNGANCPDWSIDDTSVK</sequence>
<dbReference type="SMART" id="SM00209">
    <property type="entry name" value="TSP1"/>
    <property type="match status" value="5"/>
</dbReference>
<name>A0A2G8KFJ8_STIJA</name>
<dbReference type="AlphaFoldDB" id="A0A2G8KFJ8"/>
<dbReference type="Pfam" id="PF19030">
    <property type="entry name" value="TSP1_ADAMTS"/>
    <property type="match status" value="5"/>
</dbReference>
<organism evidence="5 6">
    <name type="scientific">Stichopus japonicus</name>
    <name type="common">Sea cucumber</name>
    <dbReference type="NCBI Taxonomy" id="307972"/>
    <lineage>
        <taxon>Eukaryota</taxon>
        <taxon>Metazoa</taxon>
        <taxon>Echinodermata</taxon>
        <taxon>Eleutherozoa</taxon>
        <taxon>Echinozoa</taxon>
        <taxon>Holothuroidea</taxon>
        <taxon>Aspidochirotacea</taxon>
        <taxon>Aspidochirotida</taxon>
        <taxon>Stichopodidae</taxon>
        <taxon>Apostichopus</taxon>
    </lineage>
</organism>
<dbReference type="InterPro" id="IPR050439">
    <property type="entry name" value="ADAMTS_ADAMTS-like"/>
</dbReference>
<dbReference type="GO" id="GO:0006508">
    <property type="term" value="P:proteolysis"/>
    <property type="evidence" value="ECO:0007669"/>
    <property type="project" value="TreeGrafter"/>
</dbReference>
<dbReference type="GO" id="GO:0030198">
    <property type="term" value="P:extracellular matrix organization"/>
    <property type="evidence" value="ECO:0007669"/>
    <property type="project" value="TreeGrafter"/>
</dbReference>
<evidence type="ECO:0000256" key="4">
    <source>
        <dbReference type="ARBA" id="ARBA00022737"/>
    </source>
</evidence>
<keyword evidence="3" id="KW-0732">Signal</keyword>
<keyword evidence="2" id="KW-0964">Secreted</keyword>
<accession>A0A2G8KFJ8</accession>
<comment type="caution">
    <text evidence="5">The sequence shown here is derived from an EMBL/GenBank/DDBJ whole genome shotgun (WGS) entry which is preliminary data.</text>
</comment>
<dbReference type="SUPFAM" id="SSF82895">
    <property type="entry name" value="TSP-1 type 1 repeat"/>
    <property type="match status" value="5"/>
</dbReference>
<dbReference type="InterPro" id="IPR000884">
    <property type="entry name" value="TSP1_rpt"/>
</dbReference>
<evidence type="ECO:0000313" key="5">
    <source>
        <dbReference type="EMBL" id="PIK46784.1"/>
    </source>
</evidence>
<proteinExistence type="predicted"/>